<dbReference type="EMBL" id="VSSQ01031051">
    <property type="protein sequence ID" value="MPM81807.1"/>
    <property type="molecule type" value="Genomic_DNA"/>
</dbReference>
<reference evidence="1" key="1">
    <citation type="submission" date="2019-08" db="EMBL/GenBank/DDBJ databases">
        <authorList>
            <person name="Kucharzyk K."/>
            <person name="Murdoch R.W."/>
            <person name="Higgins S."/>
            <person name="Loffler F."/>
        </authorList>
    </citation>
    <scope>NUCLEOTIDE SEQUENCE</scope>
</reference>
<proteinExistence type="predicted"/>
<dbReference type="AlphaFoldDB" id="A0A645CY27"/>
<evidence type="ECO:0000313" key="1">
    <source>
        <dbReference type="EMBL" id="MPM81807.1"/>
    </source>
</evidence>
<sequence length="78" mass="8727">MLSRAEHMYFRKSEHTRAGKRHALESRMIAAEPAGGDGGESGIELTFGKLPARLREVFLSPTLFVMIAYFLLKAAEFL</sequence>
<organism evidence="1">
    <name type="scientific">bioreactor metagenome</name>
    <dbReference type="NCBI Taxonomy" id="1076179"/>
    <lineage>
        <taxon>unclassified sequences</taxon>
        <taxon>metagenomes</taxon>
        <taxon>ecological metagenomes</taxon>
    </lineage>
</organism>
<protein>
    <submittedName>
        <fullName evidence="1">Uncharacterized protein</fullName>
    </submittedName>
</protein>
<gene>
    <name evidence="1" type="ORF">SDC9_128864</name>
</gene>
<name>A0A645CY27_9ZZZZ</name>
<accession>A0A645CY27</accession>
<comment type="caution">
    <text evidence="1">The sequence shown here is derived from an EMBL/GenBank/DDBJ whole genome shotgun (WGS) entry which is preliminary data.</text>
</comment>